<evidence type="ECO:0000256" key="2">
    <source>
        <dbReference type="ARBA" id="ARBA00023125"/>
    </source>
</evidence>
<dbReference type="InterPro" id="IPR001647">
    <property type="entry name" value="HTH_TetR"/>
</dbReference>
<sequence>MEGRSKLTPEREAEIYETVVRLVGEHGYERLTMQQIAAATRASTATLYRRWKGKPRLVTEALRHAAPPPLADIDTGSLRGDFLEGGRRMAAVADDQEAVMSALAHASRTDPELQEAMNEVLAAPMAEAARRIIDRAAARGEIAPDSPGREFIPELLLASVLVRRTRTGRGVHEDHSARFVDAVILPVLGVR</sequence>
<evidence type="ECO:0000313" key="7">
    <source>
        <dbReference type="Proteomes" id="UP000579153"/>
    </source>
</evidence>
<dbReference type="AlphaFoldDB" id="A0A7W9LF12"/>
<dbReference type="PROSITE" id="PS50977">
    <property type="entry name" value="HTH_TETR_2"/>
    <property type="match status" value="1"/>
</dbReference>
<dbReference type="InterPro" id="IPR009057">
    <property type="entry name" value="Homeodomain-like_sf"/>
</dbReference>
<dbReference type="RefSeq" id="WP_221519739.1">
    <property type="nucleotide sequence ID" value="NZ_JACHMB010000001.1"/>
</dbReference>
<evidence type="ECO:0000256" key="4">
    <source>
        <dbReference type="PROSITE-ProRule" id="PRU00335"/>
    </source>
</evidence>
<dbReference type="InterPro" id="IPR023772">
    <property type="entry name" value="DNA-bd_HTH_TetR-type_CS"/>
</dbReference>
<dbReference type="PANTHER" id="PTHR30055:SF149">
    <property type="entry name" value="TETR-FAMILY TRANSCRIPTIONAL REGULATOR"/>
    <property type="match status" value="1"/>
</dbReference>
<dbReference type="SUPFAM" id="SSF46689">
    <property type="entry name" value="Homeodomain-like"/>
    <property type="match status" value="1"/>
</dbReference>
<keyword evidence="7" id="KW-1185">Reference proteome</keyword>
<organism evidence="6 7">
    <name type="scientific">Nonomuraea jabiensis</name>
    <dbReference type="NCBI Taxonomy" id="882448"/>
    <lineage>
        <taxon>Bacteria</taxon>
        <taxon>Bacillati</taxon>
        <taxon>Actinomycetota</taxon>
        <taxon>Actinomycetes</taxon>
        <taxon>Streptosporangiales</taxon>
        <taxon>Streptosporangiaceae</taxon>
        <taxon>Nonomuraea</taxon>
    </lineage>
</organism>
<dbReference type="Pfam" id="PF00440">
    <property type="entry name" value="TetR_N"/>
    <property type="match status" value="1"/>
</dbReference>
<protein>
    <submittedName>
        <fullName evidence="6">AcrR family transcriptional regulator</fullName>
    </submittedName>
</protein>
<keyword evidence="3" id="KW-0804">Transcription</keyword>
<dbReference type="PANTHER" id="PTHR30055">
    <property type="entry name" value="HTH-TYPE TRANSCRIPTIONAL REGULATOR RUTR"/>
    <property type="match status" value="1"/>
</dbReference>
<keyword evidence="2 4" id="KW-0238">DNA-binding</keyword>
<dbReference type="InterPro" id="IPR036271">
    <property type="entry name" value="Tet_transcr_reg_TetR-rel_C_sf"/>
</dbReference>
<dbReference type="EMBL" id="JACHMB010000001">
    <property type="protein sequence ID" value="MBB5781394.1"/>
    <property type="molecule type" value="Genomic_DNA"/>
</dbReference>
<name>A0A7W9LF12_9ACTN</name>
<proteinExistence type="predicted"/>
<evidence type="ECO:0000313" key="6">
    <source>
        <dbReference type="EMBL" id="MBB5781394.1"/>
    </source>
</evidence>
<keyword evidence="1" id="KW-0805">Transcription regulation</keyword>
<dbReference type="GO" id="GO:0003700">
    <property type="term" value="F:DNA-binding transcription factor activity"/>
    <property type="evidence" value="ECO:0007669"/>
    <property type="project" value="TreeGrafter"/>
</dbReference>
<comment type="caution">
    <text evidence="6">The sequence shown here is derived from an EMBL/GenBank/DDBJ whole genome shotgun (WGS) entry which is preliminary data.</text>
</comment>
<dbReference type="SUPFAM" id="SSF48498">
    <property type="entry name" value="Tetracyclin repressor-like, C-terminal domain"/>
    <property type="match status" value="1"/>
</dbReference>
<dbReference type="PROSITE" id="PS01081">
    <property type="entry name" value="HTH_TETR_1"/>
    <property type="match status" value="1"/>
</dbReference>
<evidence type="ECO:0000259" key="5">
    <source>
        <dbReference type="PROSITE" id="PS50977"/>
    </source>
</evidence>
<reference evidence="6 7" key="1">
    <citation type="submission" date="2020-08" db="EMBL/GenBank/DDBJ databases">
        <title>Sequencing the genomes of 1000 actinobacteria strains.</title>
        <authorList>
            <person name="Klenk H.-P."/>
        </authorList>
    </citation>
    <scope>NUCLEOTIDE SEQUENCE [LARGE SCALE GENOMIC DNA]</scope>
    <source>
        <strain evidence="6 7">DSM 45507</strain>
    </source>
</reference>
<dbReference type="Proteomes" id="UP000579153">
    <property type="component" value="Unassembled WGS sequence"/>
</dbReference>
<evidence type="ECO:0000256" key="1">
    <source>
        <dbReference type="ARBA" id="ARBA00023015"/>
    </source>
</evidence>
<dbReference type="GO" id="GO:0000976">
    <property type="term" value="F:transcription cis-regulatory region binding"/>
    <property type="evidence" value="ECO:0007669"/>
    <property type="project" value="TreeGrafter"/>
</dbReference>
<dbReference type="InterPro" id="IPR050109">
    <property type="entry name" value="HTH-type_TetR-like_transc_reg"/>
</dbReference>
<feature type="DNA-binding region" description="H-T-H motif" evidence="4">
    <location>
        <begin position="32"/>
        <end position="51"/>
    </location>
</feature>
<gene>
    <name evidence="6" type="ORF">HD596_008150</name>
</gene>
<evidence type="ECO:0000256" key="3">
    <source>
        <dbReference type="ARBA" id="ARBA00023163"/>
    </source>
</evidence>
<dbReference type="Pfam" id="PF16859">
    <property type="entry name" value="TetR_C_11"/>
    <property type="match status" value="1"/>
</dbReference>
<accession>A0A7W9LF12</accession>
<dbReference type="InterPro" id="IPR011075">
    <property type="entry name" value="TetR_C"/>
</dbReference>
<feature type="domain" description="HTH tetR-type" evidence="5">
    <location>
        <begin position="9"/>
        <end position="69"/>
    </location>
</feature>
<dbReference type="Gene3D" id="1.10.10.60">
    <property type="entry name" value="Homeodomain-like"/>
    <property type="match status" value="1"/>
</dbReference>
<dbReference type="Gene3D" id="1.10.357.10">
    <property type="entry name" value="Tetracycline Repressor, domain 2"/>
    <property type="match status" value="1"/>
</dbReference>